<dbReference type="EMBL" id="RWGY01000007">
    <property type="protein sequence ID" value="TVU37665.1"/>
    <property type="molecule type" value="Genomic_DNA"/>
</dbReference>
<dbReference type="Proteomes" id="UP000324897">
    <property type="component" value="Chromosome 4"/>
</dbReference>
<protein>
    <submittedName>
        <fullName evidence="2">Uncharacterized protein</fullName>
    </submittedName>
</protein>
<evidence type="ECO:0000313" key="2">
    <source>
        <dbReference type="EMBL" id="TVU37665.1"/>
    </source>
</evidence>
<evidence type="ECO:0000256" key="1">
    <source>
        <dbReference type="SAM" id="MobiDB-lite"/>
    </source>
</evidence>
<evidence type="ECO:0000313" key="3">
    <source>
        <dbReference type="Proteomes" id="UP000324897"/>
    </source>
</evidence>
<comment type="caution">
    <text evidence="2">The sequence shown here is derived from an EMBL/GenBank/DDBJ whole genome shotgun (WGS) entry which is preliminary data.</text>
</comment>
<gene>
    <name evidence="2" type="ORF">EJB05_10991</name>
</gene>
<proteinExistence type="predicted"/>
<feature type="non-terminal residue" evidence="2">
    <location>
        <position position="1"/>
    </location>
</feature>
<dbReference type="AlphaFoldDB" id="A0A5J9VQ85"/>
<accession>A0A5J9VQ85</accession>
<sequence length="173" mass="20168">MGLGSLLSRCQPNLTISAETTIPEGGEEAAQPTERRRRMEEEQVAVAHSADKPESSLSEKKPEGRIDSPEPEVVPSSDDEDDEAWDLFAPMSEAMARRLRKRAEEIAAIPVAERRRRERERELAWQKWNEEDVRAHQHEWLHRHEIRASRFRDEWMADWSRYASFEDINFTAS</sequence>
<reference evidence="2 3" key="1">
    <citation type="journal article" date="2019" name="Sci. Rep.">
        <title>A high-quality genome of Eragrostis curvula grass provides insights into Poaceae evolution and supports new strategies to enhance forage quality.</title>
        <authorList>
            <person name="Carballo J."/>
            <person name="Santos B.A.C.M."/>
            <person name="Zappacosta D."/>
            <person name="Garbus I."/>
            <person name="Selva J.P."/>
            <person name="Gallo C.A."/>
            <person name="Diaz A."/>
            <person name="Albertini E."/>
            <person name="Caccamo M."/>
            <person name="Echenique V."/>
        </authorList>
    </citation>
    <scope>NUCLEOTIDE SEQUENCE [LARGE SCALE GENOMIC DNA]</scope>
    <source>
        <strain evidence="3">cv. Victoria</strain>
        <tissue evidence="2">Leaf</tissue>
    </source>
</reference>
<feature type="region of interest" description="Disordered" evidence="1">
    <location>
        <begin position="1"/>
        <end position="83"/>
    </location>
</feature>
<feature type="compositionally biased region" description="Polar residues" evidence="1">
    <location>
        <begin position="8"/>
        <end position="20"/>
    </location>
</feature>
<feature type="compositionally biased region" description="Basic and acidic residues" evidence="1">
    <location>
        <begin position="49"/>
        <end position="68"/>
    </location>
</feature>
<keyword evidence="3" id="KW-1185">Reference proteome</keyword>
<name>A0A5J9VQ85_9POAL</name>
<dbReference type="Gramene" id="TVU37665">
    <property type="protein sequence ID" value="TVU37665"/>
    <property type="gene ID" value="EJB05_10991"/>
</dbReference>
<organism evidence="2 3">
    <name type="scientific">Eragrostis curvula</name>
    <name type="common">weeping love grass</name>
    <dbReference type="NCBI Taxonomy" id="38414"/>
    <lineage>
        <taxon>Eukaryota</taxon>
        <taxon>Viridiplantae</taxon>
        <taxon>Streptophyta</taxon>
        <taxon>Embryophyta</taxon>
        <taxon>Tracheophyta</taxon>
        <taxon>Spermatophyta</taxon>
        <taxon>Magnoliopsida</taxon>
        <taxon>Liliopsida</taxon>
        <taxon>Poales</taxon>
        <taxon>Poaceae</taxon>
        <taxon>PACMAD clade</taxon>
        <taxon>Chloridoideae</taxon>
        <taxon>Eragrostideae</taxon>
        <taxon>Eragrostidinae</taxon>
        <taxon>Eragrostis</taxon>
    </lineage>
</organism>